<keyword evidence="6 8" id="KW-1133">Transmembrane helix</keyword>
<comment type="subcellular location">
    <subcellularLocation>
        <location evidence="1">Cell membrane</location>
        <topology evidence="1">Multi-pass membrane protein</topology>
    </subcellularLocation>
</comment>
<keyword evidence="2" id="KW-0813">Transport</keyword>
<feature type="transmembrane region" description="Helical" evidence="8">
    <location>
        <begin position="309"/>
        <end position="335"/>
    </location>
</feature>
<accession>K9AHM2</accession>
<dbReference type="PATRIC" id="fig|1229783.3.peg.1787"/>
<feature type="transmembrane region" description="Helical" evidence="8">
    <location>
        <begin position="104"/>
        <end position="125"/>
    </location>
</feature>
<dbReference type="Pfam" id="PF13303">
    <property type="entry name" value="PTS_EIIC_2"/>
    <property type="match status" value="1"/>
</dbReference>
<proteinExistence type="predicted"/>
<organism evidence="10 11">
    <name type="scientific">Staphylococcus massiliensis S46</name>
    <dbReference type="NCBI Taxonomy" id="1229783"/>
    <lineage>
        <taxon>Bacteria</taxon>
        <taxon>Bacillati</taxon>
        <taxon>Bacillota</taxon>
        <taxon>Bacilli</taxon>
        <taxon>Bacillales</taxon>
        <taxon>Staphylococcaceae</taxon>
        <taxon>Staphylococcus</taxon>
    </lineage>
</organism>
<feature type="domain" description="Phosphotransferase system EIIC" evidence="9">
    <location>
        <begin position="12"/>
        <end position="343"/>
    </location>
</feature>
<feature type="transmembrane region" description="Helical" evidence="8">
    <location>
        <begin position="12"/>
        <end position="35"/>
    </location>
</feature>
<dbReference type="Proteomes" id="UP000009885">
    <property type="component" value="Unassembled WGS sequence"/>
</dbReference>
<comment type="caution">
    <text evidence="10">The sequence shown here is derived from an EMBL/GenBank/DDBJ whole genome shotgun (WGS) entry which is preliminary data.</text>
</comment>
<feature type="transmembrane region" description="Helical" evidence="8">
    <location>
        <begin position="47"/>
        <end position="68"/>
    </location>
</feature>
<evidence type="ECO:0000256" key="5">
    <source>
        <dbReference type="ARBA" id="ARBA00022692"/>
    </source>
</evidence>
<evidence type="ECO:0000256" key="6">
    <source>
        <dbReference type="ARBA" id="ARBA00022989"/>
    </source>
</evidence>
<evidence type="ECO:0000256" key="1">
    <source>
        <dbReference type="ARBA" id="ARBA00004651"/>
    </source>
</evidence>
<feature type="transmembrane region" description="Helical" evidence="8">
    <location>
        <begin position="256"/>
        <end position="277"/>
    </location>
</feature>
<evidence type="ECO:0000259" key="9">
    <source>
        <dbReference type="Pfam" id="PF13303"/>
    </source>
</evidence>
<reference evidence="10 11" key="1">
    <citation type="journal article" date="2013" name="Genome Announc.">
        <title>Genome Sequence of Staphylococcus massiliensis Strain S46, Isolated from the Surface of Healthy Human Skin.</title>
        <authorList>
            <person name="Srivastav R."/>
            <person name="Singh A."/>
            <person name="Jangir P.K."/>
            <person name="Kumari C."/>
            <person name="Muduli S."/>
            <person name="Sharma R."/>
        </authorList>
    </citation>
    <scope>NUCLEOTIDE SEQUENCE [LARGE SCALE GENOMIC DNA]</scope>
    <source>
        <strain evidence="10 11">S46</strain>
    </source>
</reference>
<dbReference type="GO" id="GO:0009401">
    <property type="term" value="P:phosphoenolpyruvate-dependent sugar phosphotransferase system"/>
    <property type="evidence" value="ECO:0007669"/>
    <property type="project" value="InterPro"/>
</dbReference>
<evidence type="ECO:0000256" key="3">
    <source>
        <dbReference type="ARBA" id="ARBA00022475"/>
    </source>
</evidence>
<evidence type="ECO:0000256" key="8">
    <source>
        <dbReference type="SAM" id="Phobius"/>
    </source>
</evidence>
<dbReference type="InterPro" id="IPR003352">
    <property type="entry name" value="PTS_EIIC"/>
</dbReference>
<evidence type="ECO:0000313" key="11">
    <source>
        <dbReference type="Proteomes" id="UP000009885"/>
    </source>
</evidence>
<dbReference type="RefSeq" id="WP_009384104.1">
    <property type="nucleotide sequence ID" value="NZ_AMSQ01000015.1"/>
</dbReference>
<dbReference type="GO" id="GO:0005886">
    <property type="term" value="C:plasma membrane"/>
    <property type="evidence" value="ECO:0007669"/>
    <property type="project" value="UniProtKB-SubCell"/>
</dbReference>
<dbReference type="eggNOG" id="COG3641">
    <property type="taxonomic scope" value="Bacteria"/>
</dbReference>
<keyword evidence="4" id="KW-0762">Sugar transport</keyword>
<evidence type="ECO:0000313" key="10">
    <source>
        <dbReference type="EMBL" id="EKU46808.1"/>
    </source>
</evidence>
<keyword evidence="11" id="KW-1185">Reference proteome</keyword>
<protein>
    <submittedName>
        <fullName evidence="10">Regulatory protein</fullName>
    </submittedName>
</protein>
<feature type="transmembrane region" description="Helical" evidence="8">
    <location>
        <begin position="74"/>
        <end position="92"/>
    </location>
</feature>
<keyword evidence="7 8" id="KW-0472">Membrane</keyword>
<keyword evidence="3" id="KW-1003">Cell membrane</keyword>
<keyword evidence="5 8" id="KW-0812">Transmembrane</keyword>
<evidence type="ECO:0000256" key="7">
    <source>
        <dbReference type="ARBA" id="ARBA00023136"/>
    </source>
</evidence>
<feature type="transmembrane region" description="Helical" evidence="8">
    <location>
        <begin position="175"/>
        <end position="202"/>
    </location>
</feature>
<dbReference type="STRING" id="1229783.C273_08891"/>
<feature type="transmembrane region" description="Helical" evidence="8">
    <location>
        <begin position="131"/>
        <end position="155"/>
    </location>
</feature>
<sequence length="351" mass="37088">MKSINFNKHLNRVLHGMAIAIVVGLIPNAILGELFKFLASFHPVFKIVHECILGIQFTVPLLVGALIATQYKFHALQAATVSAAAFIGSGIIKMDGKTATLEGVGDIINATLTAGIAVFVIHLIGNKLGSLTMILMPTFVATGVGLIGLMTLPFVKLITSAIGNVVNSLTSLQPVIMCMLVAIIFGILIASPISSVAIAMAIGISGHAAGAASLGITACSWMLAIGAIRVNKIGIPIALILGGMKMMMPNMIKHPIIMLPIALSAALTGMMGSFIGIEGNKETAGFGFMGLVGPVNAMKYMDGSMMMNLLTIGFTYFVFPGVISYLVHLILCHVLKVYPNKIFRYELEDED</sequence>
<dbReference type="EMBL" id="AMSQ01000015">
    <property type="protein sequence ID" value="EKU46808.1"/>
    <property type="molecule type" value="Genomic_DNA"/>
</dbReference>
<gene>
    <name evidence="10" type="ORF">C273_08891</name>
</gene>
<dbReference type="OrthoDB" id="396983at2"/>
<dbReference type="GO" id="GO:0008982">
    <property type="term" value="F:protein-N(PI)-phosphohistidine-sugar phosphotransferase activity"/>
    <property type="evidence" value="ECO:0007669"/>
    <property type="project" value="InterPro"/>
</dbReference>
<evidence type="ECO:0000256" key="4">
    <source>
        <dbReference type="ARBA" id="ARBA00022597"/>
    </source>
</evidence>
<evidence type="ECO:0000256" key="2">
    <source>
        <dbReference type="ARBA" id="ARBA00022448"/>
    </source>
</evidence>
<dbReference type="AlphaFoldDB" id="K9AHM2"/>
<name>K9AHM2_9STAP</name>